<proteinExistence type="predicted"/>
<comment type="caution">
    <text evidence="2">The sequence shown here is derived from an EMBL/GenBank/DDBJ whole genome shotgun (WGS) entry which is preliminary data.</text>
</comment>
<keyword evidence="1" id="KW-0812">Transmembrane</keyword>
<keyword evidence="1" id="KW-0472">Membrane</keyword>
<keyword evidence="3" id="KW-1185">Reference proteome</keyword>
<gene>
    <name evidence="2" type="ORF">BIY23_03555</name>
</gene>
<reference evidence="2 3" key="1">
    <citation type="submission" date="2016-09" db="EMBL/GenBank/DDBJ databases">
        <title>Genomic evidence for plant-parasitic nematodes as the earliest Wolbachia hosts.</title>
        <authorList>
            <person name="Brown A.M."/>
            <person name="Wasala S.K."/>
            <person name="Howe D.K."/>
            <person name="Peetz A.B."/>
            <person name="Zasada I.A."/>
            <person name="Denver D.R."/>
        </authorList>
    </citation>
    <scope>NUCLEOTIDE SEQUENCE [LARGE SCALE GENOMIC DNA]</scope>
    <source>
        <strain evidence="3">wPpe</strain>
    </source>
</reference>
<feature type="transmembrane region" description="Helical" evidence="1">
    <location>
        <begin position="45"/>
        <end position="62"/>
    </location>
</feature>
<accession>A0A1E7QJ40</accession>
<evidence type="ECO:0008006" key="4">
    <source>
        <dbReference type="Google" id="ProtNLM"/>
    </source>
</evidence>
<name>A0A1E7QJ40_WOLPI</name>
<organism evidence="2 3">
    <name type="scientific">Wolbachia pipientis</name>
    <dbReference type="NCBI Taxonomy" id="955"/>
    <lineage>
        <taxon>Bacteria</taxon>
        <taxon>Pseudomonadati</taxon>
        <taxon>Pseudomonadota</taxon>
        <taxon>Alphaproteobacteria</taxon>
        <taxon>Rickettsiales</taxon>
        <taxon>Anaplasmataceae</taxon>
        <taxon>Wolbachieae</taxon>
        <taxon>Wolbachia</taxon>
    </lineage>
</organism>
<sequence>MLALLLGISIFLINATNKIIMCSAFFTLSLFITNIITESYSKKKAISVLTFCVLVNAALAWQKFNVMLVIYFASLLFSFYCSVNLLERLKPQLNFSIRNYISSIISVLIDVGILTVVHLLIGQFPLYNVITIGAKSLIYKVLYTSIISFAVSISSKMSRQEVKA</sequence>
<evidence type="ECO:0000313" key="3">
    <source>
        <dbReference type="Proteomes" id="UP000175679"/>
    </source>
</evidence>
<evidence type="ECO:0000256" key="1">
    <source>
        <dbReference type="SAM" id="Phobius"/>
    </source>
</evidence>
<dbReference type="EMBL" id="MJMG01000009">
    <property type="protein sequence ID" value="OEY86480.1"/>
    <property type="molecule type" value="Genomic_DNA"/>
</dbReference>
<feature type="transmembrane region" description="Helical" evidence="1">
    <location>
        <begin position="6"/>
        <end position="33"/>
    </location>
</feature>
<keyword evidence="1" id="KW-1133">Transmembrane helix</keyword>
<evidence type="ECO:0000313" key="2">
    <source>
        <dbReference type="EMBL" id="OEY86480.1"/>
    </source>
</evidence>
<dbReference type="AlphaFoldDB" id="A0A1E7QJ40"/>
<feature type="transmembrane region" description="Helical" evidence="1">
    <location>
        <begin position="68"/>
        <end position="87"/>
    </location>
</feature>
<protein>
    <recommendedName>
        <fullName evidence="4">VUT family protein</fullName>
    </recommendedName>
</protein>
<dbReference type="Proteomes" id="UP000175679">
    <property type="component" value="Unassembled WGS sequence"/>
</dbReference>
<feature type="transmembrane region" description="Helical" evidence="1">
    <location>
        <begin position="127"/>
        <end position="153"/>
    </location>
</feature>
<feature type="transmembrane region" description="Helical" evidence="1">
    <location>
        <begin position="99"/>
        <end position="121"/>
    </location>
</feature>
<dbReference type="RefSeq" id="WP_070065221.1">
    <property type="nucleotide sequence ID" value="NZ_MJMG01000009.1"/>
</dbReference>